<dbReference type="Proteomes" id="UP001153069">
    <property type="component" value="Unassembled WGS sequence"/>
</dbReference>
<feature type="transmembrane region" description="Helical" evidence="2">
    <location>
        <begin position="178"/>
        <end position="196"/>
    </location>
</feature>
<proteinExistence type="predicted"/>
<gene>
    <name evidence="3" type="ORF">SEMRO_90_G047340.1</name>
</gene>
<organism evidence="3 4">
    <name type="scientific">Seminavis robusta</name>
    <dbReference type="NCBI Taxonomy" id="568900"/>
    <lineage>
        <taxon>Eukaryota</taxon>
        <taxon>Sar</taxon>
        <taxon>Stramenopiles</taxon>
        <taxon>Ochrophyta</taxon>
        <taxon>Bacillariophyta</taxon>
        <taxon>Bacillariophyceae</taxon>
        <taxon>Bacillariophycidae</taxon>
        <taxon>Naviculales</taxon>
        <taxon>Naviculaceae</taxon>
        <taxon>Seminavis</taxon>
    </lineage>
</organism>
<feature type="region of interest" description="Disordered" evidence="1">
    <location>
        <begin position="1"/>
        <end position="31"/>
    </location>
</feature>
<evidence type="ECO:0000256" key="1">
    <source>
        <dbReference type="SAM" id="MobiDB-lite"/>
    </source>
</evidence>
<evidence type="ECO:0000256" key="2">
    <source>
        <dbReference type="SAM" id="Phobius"/>
    </source>
</evidence>
<keyword evidence="2" id="KW-0812">Transmembrane</keyword>
<dbReference type="EMBL" id="CAICTM010000089">
    <property type="protein sequence ID" value="CAB9500716.1"/>
    <property type="molecule type" value="Genomic_DNA"/>
</dbReference>
<evidence type="ECO:0000313" key="4">
    <source>
        <dbReference type="Proteomes" id="UP001153069"/>
    </source>
</evidence>
<feature type="transmembrane region" description="Helical" evidence="2">
    <location>
        <begin position="292"/>
        <end position="312"/>
    </location>
</feature>
<keyword evidence="2" id="KW-0472">Membrane</keyword>
<keyword evidence="4" id="KW-1185">Reference proteome</keyword>
<comment type="caution">
    <text evidence="3">The sequence shown here is derived from an EMBL/GenBank/DDBJ whole genome shotgun (WGS) entry which is preliminary data.</text>
</comment>
<dbReference type="OrthoDB" id="49209at2759"/>
<sequence>MPKIENPDESSTSTSSTNARTNAARGSSSNGTYTDSRINAWVTMMVLSMVALIVIEADMDHKHPDFQEQWSLSMSAISMGLGFFAVMGHAVGPLRNKFASSMIELVMALICVVAWSSVLPMLTDPDDGLAVNHNFQMADANLYFASWGSFIVALVLLVGVGKERGASVGKHDVFAQRWLWLIVSSLVVMGATSRMFGQVCAEDEKEDDQRGNDKLRFLRKVDSCTELKVGIALSVVSAVIGLLMVILMRFTPARIPIQKLGAFLCLCMMAIWGVMVSYMTFDGGPATSVGNLYFGVWISGILSLDLGVCYAMSFL</sequence>
<feature type="transmembrane region" description="Helical" evidence="2">
    <location>
        <begin position="103"/>
        <end position="122"/>
    </location>
</feature>
<feature type="transmembrane region" description="Helical" evidence="2">
    <location>
        <begin position="38"/>
        <end position="55"/>
    </location>
</feature>
<name>A0A9N8DHG2_9STRA</name>
<feature type="transmembrane region" description="Helical" evidence="2">
    <location>
        <begin position="70"/>
        <end position="91"/>
    </location>
</feature>
<evidence type="ECO:0000313" key="3">
    <source>
        <dbReference type="EMBL" id="CAB9500716.1"/>
    </source>
</evidence>
<protein>
    <submittedName>
        <fullName evidence="3">Uncharacterized protein</fullName>
    </submittedName>
</protein>
<accession>A0A9N8DHG2</accession>
<feature type="compositionally biased region" description="Low complexity" evidence="1">
    <location>
        <begin position="10"/>
        <end position="25"/>
    </location>
</feature>
<dbReference type="AlphaFoldDB" id="A0A9N8DHG2"/>
<feature type="transmembrane region" description="Helical" evidence="2">
    <location>
        <begin position="142"/>
        <end position="158"/>
    </location>
</feature>
<reference evidence="3" key="1">
    <citation type="submission" date="2020-06" db="EMBL/GenBank/DDBJ databases">
        <authorList>
            <consortium name="Plant Systems Biology data submission"/>
        </authorList>
    </citation>
    <scope>NUCLEOTIDE SEQUENCE</scope>
    <source>
        <strain evidence="3">D6</strain>
    </source>
</reference>
<feature type="transmembrane region" description="Helical" evidence="2">
    <location>
        <begin position="260"/>
        <end position="280"/>
    </location>
</feature>
<keyword evidence="2" id="KW-1133">Transmembrane helix</keyword>
<feature type="transmembrane region" description="Helical" evidence="2">
    <location>
        <begin position="229"/>
        <end position="248"/>
    </location>
</feature>